<sequence>MSCMVRWRDPETRHQHGLTFRSEDEASELMRALNASKQSLAEAFRIIRRQKSVASTVGEVVQEHIDLLVRPSPGSIRTYQRMLELHIRGTIGAIAVDALGYRDIMRWVQSLLRKGVAPKTIHNVHGLLSAAMTTAEMLGYISRNPCRGVRLPTIEHVEDSTRFLTHAEFFLVLNGMDDQYKPFISFLVMTGTRFGEATALTVADIDLMSQPSAARINKAWKRDGHSQYYLGATKTGAGKRIIGLNPTLVELLIPIVASRTGTDLLFTTPAGNRIAEKPFWEHYWRPAVRAAQSRGLTKSPRIHDLRHTHASWLIQDGKVPIFIISRRLGHASTRTTEDTYGHLMPQALQDGADAIERALHGFL</sequence>
<dbReference type="Pfam" id="PF00589">
    <property type="entry name" value="Phage_integrase"/>
    <property type="match status" value="1"/>
</dbReference>
<organism evidence="7">
    <name type="scientific">Arthrobacter sp. K5</name>
    <dbReference type="NCBI Taxonomy" id="2839623"/>
    <lineage>
        <taxon>Bacteria</taxon>
        <taxon>Bacillati</taxon>
        <taxon>Actinomycetota</taxon>
        <taxon>Actinomycetes</taxon>
        <taxon>Micrococcales</taxon>
        <taxon>Micrococcaceae</taxon>
        <taxon>Arthrobacter</taxon>
    </lineage>
</organism>
<dbReference type="InterPro" id="IPR011010">
    <property type="entry name" value="DNA_brk_join_enz"/>
</dbReference>
<dbReference type="GO" id="GO:0006310">
    <property type="term" value="P:DNA recombination"/>
    <property type="evidence" value="ECO:0007669"/>
    <property type="project" value="UniProtKB-KW"/>
</dbReference>
<dbReference type="InterPro" id="IPR013762">
    <property type="entry name" value="Integrase-like_cat_sf"/>
</dbReference>
<feature type="domain" description="Tyr recombinase" evidence="5">
    <location>
        <begin position="159"/>
        <end position="353"/>
    </location>
</feature>
<dbReference type="PROSITE" id="PS51898">
    <property type="entry name" value="TYR_RECOMBINASE"/>
    <property type="match status" value="1"/>
</dbReference>
<evidence type="ECO:0000256" key="3">
    <source>
        <dbReference type="ARBA" id="ARBA00023172"/>
    </source>
</evidence>
<keyword evidence="2 4" id="KW-0238">DNA-binding</keyword>
<dbReference type="CDD" id="cd01189">
    <property type="entry name" value="INT_ICEBs1_C_like"/>
    <property type="match status" value="1"/>
</dbReference>
<protein>
    <submittedName>
        <fullName evidence="7">Tyrosine-type recombinase/integrase</fullName>
    </submittedName>
</protein>
<evidence type="ECO:0000259" key="6">
    <source>
        <dbReference type="PROSITE" id="PS51900"/>
    </source>
</evidence>
<proteinExistence type="inferred from homology"/>
<feature type="domain" description="Core-binding (CB)" evidence="6">
    <location>
        <begin position="55"/>
        <end position="136"/>
    </location>
</feature>
<dbReference type="InterPro" id="IPR010998">
    <property type="entry name" value="Integrase_recombinase_N"/>
</dbReference>
<dbReference type="GO" id="GO:0015074">
    <property type="term" value="P:DNA integration"/>
    <property type="evidence" value="ECO:0007669"/>
    <property type="project" value="InterPro"/>
</dbReference>
<gene>
    <name evidence="7" type="ORF">ABRP34_14130</name>
</gene>
<comment type="similarity">
    <text evidence="1">Belongs to the 'phage' integrase family.</text>
</comment>
<dbReference type="GO" id="GO:0003677">
    <property type="term" value="F:DNA binding"/>
    <property type="evidence" value="ECO:0007669"/>
    <property type="project" value="UniProtKB-UniRule"/>
</dbReference>
<dbReference type="RefSeq" id="WP_353710654.1">
    <property type="nucleotide sequence ID" value="NZ_CP159279.1"/>
</dbReference>
<dbReference type="EMBL" id="CP159279">
    <property type="protein sequence ID" value="XCH09981.1"/>
    <property type="molecule type" value="Genomic_DNA"/>
</dbReference>
<evidence type="ECO:0000256" key="1">
    <source>
        <dbReference type="ARBA" id="ARBA00008857"/>
    </source>
</evidence>
<reference evidence="7" key="1">
    <citation type="submission" date="2024-06" db="EMBL/GenBank/DDBJ databases">
        <title>Biodegradation of dimethachlon by Arthrobacter sp. K5: mechanistic insights and ecological implications.</title>
        <authorList>
            <person name="Hu S."/>
            <person name="Lu P."/>
        </authorList>
    </citation>
    <scope>NUCLEOTIDE SEQUENCE</scope>
    <source>
        <strain evidence="7">K5</strain>
    </source>
</reference>
<dbReference type="InterPro" id="IPR044068">
    <property type="entry name" value="CB"/>
</dbReference>
<dbReference type="PROSITE" id="PS51900">
    <property type="entry name" value="CB"/>
    <property type="match status" value="1"/>
</dbReference>
<evidence type="ECO:0000256" key="2">
    <source>
        <dbReference type="ARBA" id="ARBA00023125"/>
    </source>
</evidence>
<accession>A0AAU8EM78</accession>
<name>A0AAU8EM78_9MICC</name>
<dbReference type="Gene3D" id="1.10.443.10">
    <property type="entry name" value="Intergrase catalytic core"/>
    <property type="match status" value="1"/>
</dbReference>
<evidence type="ECO:0000259" key="5">
    <source>
        <dbReference type="PROSITE" id="PS51898"/>
    </source>
</evidence>
<dbReference type="InterPro" id="IPR002104">
    <property type="entry name" value="Integrase_catalytic"/>
</dbReference>
<dbReference type="SUPFAM" id="SSF56349">
    <property type="entry name" value="DNA breaking-rejoining enzymes"/>
    <property type="match status" value="1"/>
</dbReference>
<evidence type="ECO:0000313" key="7">
    <source>
        <dbReference type="EMBL" id="XCH09981.1"/>
    </source>
</evidence>
<dbReference type="PANTHER" id="PTHR30349">
    <property type="entry name" value="PHAGE INTEGRASE-RELATED"/>
    <property type="match status" value="1"/>
</dbReference>
<evidence type="ECO:0000256" key="4">
    <source>
        <dbReference type="PROSITE-ProRule" id="PRU01248"/>
    </source>
</evidence>
<dbReference type="PANTHER" id="PTHR30349:SF64">
    <property type="entry name" value="PROPHAGE INTEGRASE INTD-RELATED"/>
    <property type="match status" value="1"/>
</dbReference>
<dbReference type="Gene3D" id="1.10.150.130">
    <property type="match status" value="1"/>
</dbReference>
<keyword evidence="3" id="KW-0233">DNA recombination</keyword>
<dbReference type="AlphaFoldDB" id="A0AAU8EM78"/>
<dbReference type="InterPro" id="IPR050090">
    <property type="entry name" value="Tyrosine_recombinase_XerCD"/>
</dbReference>